<dbReference type="RefSeq" id="WP_078831659.1">
    <property type="nucleotide sequence ID" value="NZ_FUWH01000006.1"/>
</dbReference>
<evidence type="ECO:0000259" key="2">
    <source>
        <dbReference type="Pfam" id="PF13699"/>
    </source>
</evidence>
<proteinExistence type="predicted"/>
<dbReference type="EMBL" id="FUWH01000006">
    <property type="protein sequence ID" value="SJZ92453.1"/>
    <property type="molecule type" value="Genomic_DNA"/>
</dbReference>
<dbReference type="InterPro" id="IPR025295">
    <property type="entry name" value="eCIS_core_dom"/>
</dbReference>
<gene>
    <name evidence="3" type="ORF">SAMN04488132_10679</name>
</gene>
<reference evidence="3 4" key="1">
    <citation type="submission" date="2017-02" db="EMBL/GenBank/DDBJ databases">
        <authorList>
            <person name="Peterson S.W."/>
        </authorList>
    </citation>
    <scope>NUCLEOTIDE SEQUENCE [LARGE SCALE GENOMIC DNA]</scope>
    <source>
        <strain evidence="3 4">DSM 22335</strain>
    </source>
</reference>
<evidence type="ECO:0000256" key="1">
    <source>
        <dbReference type="SAM" id="MobiDB-lite"/>
    </source>
</evidence>
<evidence type="ECO:0000313" key="4">
    <source>
        <dbReference type="Proteomes" id="UP000190888"/>
    </source>
</evidence>
<keyword evidence="4" id="KW-1185">Reference proteome</keyword>
<dbReference type="AlphaFoldDB" id="A0A1T4PLL2"/>
<dbReference type="STRING" id="413434.SAMN04488132_10679"/>
<feature type="compositionally biased region" description="Basic and acidic residues" evidence="1">
    <location>
        <begin position="9"/>
        <end position="19"/>
    </location>
</feature>
<accession>A0A1T4PLL2</accession>
<protein>
    <recommendedName>
        <fullName evidence="2">eCIS core domain-containing protein</fullName>
    </recommendedName>
</protein>
<feature type="region of interest" description="Disordered" evidence="1">
    <location>
        <begin position="1"/>
        <end position="50"/>
    </location>
</feature>
<organism evidence="3 4">
    <name type="scientific">Sediminibacterium ginsengisoli</name>
    <dbReference type="NCBI Taxonomy" id="413434"/>
    <lineage>
        <taxon>Bacteria</taxon>
        <taxon>Pseudomonadati</taxon>
        <taxon>Bacteroidota</taxon>
        <taxon>Chitinophagia</taxon>
        <taxon>Chitinophagales</taxon>
        <taxon>Chitinophagaceae</taxon>
        <taxon>Sediminibacterium</taxon>
    </lineage>
</organism>
<dbReference type="Proteomes" id="UP000190888">
    <property type="component" value="Unassembled WGS sequence"/>
</dbReference>
<dbReference type="Pfam" id="PF13699">
    <property type="entry name" value="eCIS_core"/>
    <property type="match status" value="1"/>
</dbReference>
<sequence>MYNKTNAENARKDRRDDHTGQQQNGKVLPAVAPAQAKSETVQRVEEDEPVQDRFETVQKMDEDEALQGKFETVQKMDEDEALQGKFETVQKMDEDEALQGKFEAIQKMDEDEPLQGKFGTIQREKDTQSTNNTGMPDNLKSGIENMSGYSMDDVKVHYNSPKPAAIQAHAYAQGTDIHVASGQEKHLAHEAWHVVQQKQGRVKPTMQMKGTVPVNDDAGLEHEADVMGAKALQQYSIQRKKKLIP</sequence>
<feature type="region of interest" description="Disordered" evidence="1">
    <location>
        <begin position="60"/>
        <end position="79"/>
    </location>
</feature>
<evidence type="ECO:0000313" key="3">
    <source>
        <dbReference type="EMBL" id="SJZ92453.1"/>
    </source>
</evidence>
<feature type="compositionally biased region" description="Basic and acidic residues" evidence="1">
    <location>
        <begin position="40"/>
        <end position="50"/>
    </location>
</feature>
<name>A0A1T4PLL2_9BACT</name>
<feature type="domain" description="eCIS core" evidence="2">
    <location>
        <begin position="135"/>
        <end position="200"/>
    </location>
</feature>